<comment type="caution">
    <text evidence="1">The sequence shown here is derived from an EMBL/GenBank/DDBJ whole genome shotgun (WGS) entry which is preliminary data.</text>
</comment>
<accession>A0A1E3H7Y4</accession>
<proteinExistence type="predicted"/>
<dbReference type="InterPro" id="IPR008767">
    <property type="entry name" value="Phage_SPP1_head-tail_adaptor"/>
</dbReference>
<keyword evidence="2" id="KW-1185">Reference proteome</keyword>
<dbReference type="Gene3D" id="2.40.10.270">
    <property type="entry name" value="Bacteriophage SPP1 head-tail adaptor protein"/>
    <property type="match status" value="1"/>
</dbReference>
<dbReference type="Pfam" id="PF05521">
    <property type="entry name" value="Phage_HCP"/>
    <property type="match status" value="1"/>
</dbReference>
<dbReference type="EMBL" id="MCRJ01000002">
    <property type="protein sequence ID" value="ODN72430.1"/>
    <property type="molecule type" value="Genomic_DNA"/>
</dbReference>
<organism evidence="1 2">
    <name type="scientific">Methylobrevis pamukkalensis</name>
    <dbReference type="NCBI Taxonomy" id="1439726"/>
    <lineage>
        <taxon>Bacteria</taxon>
        <taxon>Pseudomonadati</taxon>
        <taxon>Pseudomonadota</taxon>
        <taxon>Alphaproteobacteria</taxon>
        <taxon>Hyphomicrobiales</taxon>
        <taxon>Pleomorphomonadaceae</taxon>
        <taxon>Methylobrevis</taxon>
    </lineage>
</organism>
<dbReference type="OrthoDB" id="7570189at2"/>
<evidence type="ECO:0000313" key="2">
    <source>
        <dbReference type="Proteomes" id="UP000094622"/>
    </source>
</evidence>
<gene>
    <name evidence="1" type="ORF">A6302_00176</name>
</gene>
<dbReference type="InterPro" id="IPR038666">
    <property type="entry name" value="SSP1_head-tail_sf"/>
</dbReference>
<dbReference type="AlphaFoldDB" id="A0A1E3H7Y4"/>
<protein>
    <submittedName>
        <fullName evidence="1">Phage head-tail joining protein</fullName>
    </submittedName>
</protein>
<name>A0A1E3H7Y4_9HYPH</name>
<reference evidence="1 2" key="1">
    <citation type="submission" date="2016-07" db="EMBL/GenBank/DDBJ databases">
        <title>Draft Genome Sequence of Methylobrevis pamukkalensis PK2.</title>
        <authorList>
            <person name="Vasilenko O.V."/>
            <person name="Doronina N.V."/>
            <person name="Shmareva M.N."/>
            <person name="Tarlachkov S.V."/>
            <person name="Mustakhimov I."/>
            <person name="Trotsenko Y.A."/>
        </authorList>
    </citation>
    <scope>NUCLEOTIDE SEQUENCE [LARGE SCALE GENOMIC DNA]</scope>
    <source>
        <strain evidence="1 2">PK2</strain>
    </source>
</reference>
<dbReference type="RefSeq" id="WP_069305447.1">
    <property type="nucleotide sequence ID" value="NZ_MCRJ01000002.1"/>
</dbReference>
<evidence type="ECO:0000313" key="1">
    <source>
        <dbReference type="EMBL" id="ODN72430.1"/>
    </source>
</evidence>
<dbReference type="Proteomes" id="UP000094622">
    <property type="component" value="Unassembled WGS sequence"/>
</dbReference>
<sequence>MRTTASIGALRHRLSVEEPVVIADDVGGATTVDVVTADTWAAIEPVGLAERVDPAARARGIATHRILLRADVTLRAGWSLAGGGRRYRVLGVTGPDWGFLACLAEEENG</sequence>